<feature type="region of interest" description="Disordered" evidence="1">
    <location>
        <begin position="53"/>
        <end position="77"/>
    </location>
</feature>
<feature type="region of interest" description="Disordered" evidence="1">
    <location>
        <begin position="97"/>
        <end position="130"/>
    </location>
</feature>
<sequence length="255" mass="27571" precursor="true">MKTKLHSRKFFIPLAGPICALLAVATLTPLVNNSNTYAAESSLEYLAKKVKMPASTPAESNNKNNNNDDNHGNRTPEESLAAGLKYLLKQQHADGGWGQGGGWRQATANSRSGGGRVEGPNVEDPSDLGNTSASVVTLLRAGESPTEGQHRDEMKKAFEYICKQVEKADDNSLYVTDVRDTQLQVKIGTYVDTFLAGWALSEIKGRLPDEAAEKRRSAALDKVVGKIAHNQRADGSFANNNGWASVISQGLCTRR</sequence>
<feature type="compositionally biased region" description="Basic and acidic residues" evidence="1">
    <location>
        <begin position="66"/>
        <end position="77"/>
    </location>
</feature>
<comment type="caution">
    <text evidence="3">The sequence shown here is derived from an EMBL/GenBank/DDBJ whole genome shotgun (WGS) entry which is preliminary data.</text>
</comment>
<dbReference type="SUPFAM" id="SSF48239">
    <property type="entry name" value="Terpenoid cyclases/Protein prenyltransferases"/>
    <property type="match status" value="1"/>
</dbReference>
<reference evidence="3 4" key="1">
    <citation type="journal article" date="2011" name="J. Bacteriol.">
        <title>Genome sequence of Chthoniobacter flavus Ellin428, an aerobic heterotrophic soil bacterium.</title>
        <authorList>
            <person name="Kant R."/>
            <person name="van Passel M.W."/>
            <person name="Palva A."/>
            <person name="Lucas S."/>
            <person name="Lapidus A."/>
            <person name="Glavina Del Rio T."/>
            <person name="Dalin E."/>
            <person name="Tice H."/>
            <person name="Bruce D."/>
            <person name="Goodwin L."/>
            <person name="Pitluck S."/>
            <person name="Larimer F.W."/>
            <person name="Land M.L."/>
            <person name="Hauser L."/>
            <person name="Sangwan P."/>
            <person name="de Vos W.M."/>
            <person name="Janssen P.H."/>
            <person name="Smidt H."/>
        </authorList>
    </citation>
    <scope>NUCLEOTIDE SEQUENCE [LARGE SCALE GENOMIC DNA]</scope>
    <source>
        <strain evidence="3 4">Ellin428</strain>
    </source>
</reference>
<keyword evidence="4" id="KW-1185">Reference proteome</keyword>
<dbReference type="EMBL" id="ABVL01000001">
    <property type="protein sequence ID" value="EDY21945.1"/>
    <property type="molecule type" value="Genomic_DNA"/>
</dbReference>
<dbReference type="InParanoid" id="B4CTQ7"/>
<evidence type="ECO:0000256" key="2">
    <source>
        <dbReference type="SAM" id="SignalP"/>
    </source>
</evidence>
<dbReference type="eggNOG" id="ENOG5033XNN">
    <property type="taxonomic scope" value="Bacteria"/>
</dbReference>
<dbReference type="InterPro" id="IPR008930">
    <property type="entry name" value="Terpenoid_cyclase/PrenylTrfase"/>
</dbReference>
<keyword evidence="2" id="KW-0732">Signal</keyword>
<protein>
    <recommendedName>
        <fullName evidence="5">Squalene cyclase C-terminal domain-containing protein</fullName>
    </recommendedName>
</protein>
<evidence type="ECO:0000256" key="1">
    <source>
        <dbReference type="SAM" id="MobiDB-lite"/>
    </source>
</evidence>
<evidence type="ECO:0000313" key="4">
    <source>
        <dbReference type="Proteomes" id="UP000005824"/>
    </source>
</evidence>
<feature type="chain" id="PRO_5002802643" description="Squalene cyclase C-terminal domain-containing protein" evidence="2">
    <location>
        <begin position="39"/>
        <end position="255"/>
    </location>
</feature>
<dbReference type="Gene3D" id="1.50.10.20">
    <property type="match status" value="1"/>
</dbReference>
<name>B4CTQ7_9BACT</name>
<gene>
    <name evidence="3" type="ORF">CfE428DRAFT_0070</name>
</gene>
<proteinExistence type="predicted"/>
<dbReference type="STRING" id="497964.CfE428DRAFT_0070"/>
<evidence type="ECO:0000313" key="3">
    <source>
        <dbReference type="EMBL" id="EDY21945.1"/>
    </source>
</evidence>
<dbReference type="RefSeq" id="WP_006977397.1">
    <property type="nucleotide sequence ID" value="NZ_ABVL01000001.1"/>
</dbReference>
<dbReference type="Proteomes" id="UP000005824">
    <property type="component" value="Unassembled WGS sequence"/>
</dbReference>
<feature type="signal peptide" evidence="2">
    <location>
        <begin position="1"/>
        <end position="38"/>
    </location>
</feature>
<accession>B4CTQ7</accession>
<organism evidence="3 4">
    <name type="scientific">Chthoniobacter flavus Ellin428</name>
    <dbReference type="NCBI Taxonomy" id="497964"/>
    <lineage>
        <taxon>Bacteria</taxon>
        <taxon>Pseudomonadati</taxon>
        <taxon>Verrucomicrobiota</taxon>
        <taxon>Spartobacteria</taxon>
        <taxon>Chthoniobacterales</taxon>
        <taxon>Chthoniobacteraceae</taxon>
        <taxon>Chthoniobacter</taxon>
    </lineage>
</organism>
<dbReference type="AlphaFoldDB" id="B4CTQ7"/>
<evidence type="ECO:0008006" key="5">
    <source>
        <dbReference type="Google" id="ProtNLM"/>
    </source>
</evidence>